<dbReference type="AlphaFoldDB" id="A0A9P6U0Q8"/>
<evidence type="ECO:0000313" key="2">
    <source>
        <dbReference type="EMBL" id="KAG0254255.1"/>
    </source>
</evidence>
<proteinExistence type="predicted"/>
<reference evidence="2" key="1">
    <citation type="journal article" date="2020" name="Fungal Divers.">
        <title>Resolving the Mortierellaceae phylogeny through synthesis of multi-gene phylogenetics and phylogenomics.</title>
        <authorList>
            <person name="Vandepol N."/>
            <person name="Liber J."/>
            <person name="Desiro A."/>
            <person name="Na H."/>
            <person name="Kennedy M."/>
            <person name="Barry K."/>
            <person name="Grigoriev I.V."/>
            <person name="Miller A.N."/>
            <person name="O'Donnell K."/>
            <person name="Stajich J.E."/>
            <person name="Bonito G."/>
        </authorList>
    </citation>
    <scope>NUCLEOTIDE SEQUENCE</scope>
    <source>
        <strain evidence="2">BC1065</strain>
    </source>
</reference>
<organism evidence="2 3">
    <name type="scientific">Actinomortierella ambigua</name>
    <dbReference type="NCBI Taxonomy" id="1343610"/>
    <lineage>
        <taxon>Eukaryota</taxon>
        <taxon>Fungi</taxon>
        <taxon>Fungi incertae sedis</taxon>
        <taxon>Mucoromycota</taxon>
        <taxon>Mortierellomycotina</taxon>
        <taxon>Mortierellomycetes</taxon>
        <taxon>Mortierellales</taxon>
        <taxon>Mortierellaceae</taxon>
        <taxon>Actinomortierella</taxon>
    </lineage>
</organism>
<dbReference type="OrthoDB" id="71260at2759"/>
<dbReference type="EMBL" id="JAAAJB010000528">
    <property type="protein sequence ID" value="KAG0254255.1"/>
    <property type="molecule type" value="Genomic_DNA"/>
</dbReference>
<feature type="region of interest" description="Disordered" evidence="1">
    <location>
        <begin position="74"/>
        <end position="121"/>
    </location>
</feature>
<protein>
    <submittedName>
        <fullName evidence="2">Uncharacterized protein</fullName>
    </submittedName>
</protein>
<feature type="compositionally biased region" description="Polar residues" evidence="1">
    <location>
        <begin position="108"/>
        <end position="121"/>
    </location>
</feature>
<gene>
    <name evidence="2" type="ORF">DFQ27_006941</name>
</gene>
<keyword evidence="3" id="KW-1185">Reference proteome</keyword>
<feature type="compositionally biased region" description="Low complexity" evidence="1">
    <location>
        <begin position="97"/>
        <end position="107"/>
    </location>
</feature>
<feature type="compositionally biased region" description="Low complexity" evidence="1">
    <location>
        <begin position="74"/>
        <end position="88"/>
    </location>
</feature>
<evidence type="ECO:0000313" key="3">
    <source>
        <dbReference type="Proteomes" id="UP000807716"/>
    </source>
</evidence>
<sequence length="136" mass="15268">YTIQRHGSRDGGTIDAIQLEVPRSLRFGTRDEMREIAQRMGWAIVEYLYTYYDVEADSRVTALKENLSSIAELSKSVAPSSPASPRKAMLTRPSKKQQQQQQQQQQQLYRSHSALSLASSENGGAGFVKKVESFVD</sequence>
<name>A0A9P6U0Q8_9FUNG</name>
<evidence type="ECO:0000256" key="1">
    <source>
        <dbReference type="SAM" id="MobiDB-lite"/>
    </source>
</evidence>
<accession>A0A9P6U0Q8</accession>
<feature type="non-terminal residue" evidence="2">
    <location>
        <position position="1"/>
    </location>
</feature>
<dbReference type="Proteomes" id="UP000807716">
    <property type="component" value="Unassembled WGS sequence"/>
</dbReference>
<comment type="caution">
    <text evidence="2">The sequence shown here is derived from an EMBL/GenBank/DDBJ whole genome shotgun (WGS) entry which is preliminary data.</text>
</comment>